<comment type="similarity">
    <text evidence="1">Belongs to the short-chain dehydrogenases/reductases (SDR) family.</text>
</comment>
<dbReference type="PANTHER" id="PTHR43669">
    <property type="entry name" value="5-KETO-D-GLUCONATE 5-REDUCTASE"/>
    <property type="match status" value="1"/>
</dbReference>
<dbReference type="InterPro" id="IPR002347">
    <property type="entry name" value="SDR_fam"/>
</dbReference>
<dbReference type="Pfam" id="PF13561">
    <property type="entry name" value="adh_short_C2"/>
    <property type="match status" value="1"/>
</dbReference>
<evidence type="ECO:0000256" key="2">
    <source>
        <dbReference type="ARBA" id="ARBA00023002"/>
    </source>
</evidence>
<organism evidence="3 4">
    <name type="scientific">Tengunoibacter tsumagoiensis</name>
    <dbReference type="NCBI Taxonomy" id="2014871"/>
    <lineage>
        <taxon>Bacteria</taxon>
        <taxon>Bacillati</taxon>
        <taxon>Chloroflexota</taxon>
        <taxon>Ktedonobacteria</taxon>
        <taxon>Ktedonobacterales</taxon>
        <taxon>Dictyobacteraceae</taxon>
        <taxon>Tengunoibacter</taxon>
    </lineage>
</organism>
<keyword evidence="2" id="KW-0560">Oxidoreductase</keyword>
<accession>A0A402A8H5</accession>
<dbReference type="InterPro" id="IPR036291">
    <property type="entry name" value="NAD(P)-bd_dom_sf"/>
</dbReference>
<evidence type="ECO:0000256" key="1">
    <source>
        <dbReference type="ARBA" id="ARBA00006484"/>
    </source>
</evidence>
<name>A0A402A8H5_9CHLR</name>
<dbReference type="GO" id="GO:0016491">
    <property type="term" value="F:oxidoreductase activity"/>
    <property type="evidence" value="ECO:0007669"/>
    <property type="project" value="UniProtKB-KW"/>
</dbReference>
<dbReference type="EMBL" id="BIFR01000002">
    <property type="protein sequence ID" value="GCE15433.1"/>
    <property type="molecule type" value="Genomic_DNA"/>
</dbReference>
<dbReference type="PRINTS" id="PR00081">
    <property type="entry name" value="GDHRDH"/>
</dbReference>
<dbReference type="OrthoDB" id="9774430at2"/>
<evidence type="ECO:0000313" key="4">
    <source>
        <dbReference type="Proteomes" id="UP000287352"/>
    </source>
</evidence>
<sequence>MLLTNKNAVIYGAGGAIGGAIARAFAREGANVFLTGRSLLSVEAVASDILAAGGVAETAQVDALDELAVEKHLSAVVEKAGGIDISLNTISLPQRGVQGIPLVELSPESFTLPIMTYMKSHFLTTRAAARHMVEKKSGVILTLTATPARTAASYVGGMAPSWAAIEALTRSLAAEYGQQGIRAICLRSDAIPETATIIEVYSLHAEALGLTREAVQDFSANLNLLKRLPTLAEVANVAAFMASDQSSAMTAAVVNLSCGLIAD</sequence>
<dbReference type="RefSeq" id="WP_126582898.1">
    <property type="nucleotide sequence ID" value="NZ_BIFR01000002.1"/>
</dbReference>
<dbReference type="Proteomes" id="UP000287352">
    <property type="component" value="Unassembled WGS sequence"/>
</dbReference>
<keyword evidence="4" id="KW-1185">Reference proteome</keyword>
<protein>
    <submittedName>
        <fullName evidence="3">Short-chain dehydrogenase</fullName>
    </submittedName>
</protein>
<dbReference type="CDD" id="cd05233">
    <property type="entry name" value="SDR_c"/>
    <property type="match status" value="1"/>
</dbReference>
<evidence type="ECO:0000313" key="3">
    <source>
        <dbReference type="EMBL" id="GCE15433.1"/>
    </source>
</evidence>
<reference evidence="4" key="1">
    <citation type="submission" date="2018-12" db="EMBL/GenBank/DDBJ databases">
        <title>Tengunoibacter tsumagoiensis gen. nov., sp. nov., Dictyobacter kobayashii sp. nov., D. alpinus sp. nov., and D. joshuensis sp. nov. and description of Dictyobacteraceae fam. nov. within the order Ktedonobacterales isolated from Tengu-no-mugimeshi.</title>
        <authorList>
            <person name="Wang C.M."/>
            <person name="Zheng Y."/>
            <person name="Sakai Y."/>
            <person name="Toyoda A."/>
            <person name="Minakuchi Y."/>
            <person name="Abe K."/>
            <person name="Yokota A."/>
            <person name="Yabe S."/>
        </authorList>
    </citation>
    <scope>NUCLEOTIDE SEQUENCE [LARGE SCALE GENOMIC DNA]</scope>
    <source>
        <strain evidence="4">Uno3</strain>
    </source>
</reference>
<dbReference type="Gene3D" id="3.40.50.720">
    <property type="entry name" value="NAD(P)-binding Rossmann-like Domain"/>
    <property type="match status" value="1"/>
</dbReference>
<comment type="caution">
    <text evidence="3">The sequence shown here is derived from an EMBL/GenBank/DDBJ whole genome shotgun (WGS) entry which is preliminary data.</text>
</comment>
<dbReference type="AlphaFoldDB" id="A0A402A8H5"/>
<dbReference type="PANTHER" id="PTHR43669:SF8">
    <property type="entry name" value="SHORT-CHAIN TYPE DEHYDROGENASE_REDUCTASE-RELATED"/>
    <property type="match status" value="1"/>
</dbReference>
<proteinExistence type="inferred from homology"/>
<gene>
    <name evidence="3" type="ORF">KTT_52920</name>
</gene>
<dbReference type="SUPFAM" id="SSF51735">
    <property type="entry name" value="NAD(P)-binding Rossmann-fold domains"/>
    <property type="match status" value="1"/>
</dbReference>